<accession>A0AAU8JIC8</accession>
<evidence type="ECO:0000313" key="1">
    <source>
        <dbReference type="EMBL" id="XCM38524.1"/>
    </source>
</evidence>
<proteinExistence type="predicted"/>
<sequence length="46" mass="5247">MKFSVKASIAHLSQKSDRLSPKKTIAQFSLKKRYRFSSSVSSVSLW</sequence>
<dbReference type="EMBL" id="CP159837">
    <property type="protein sequence ID" value="XCM38524.1"/>
    <property type="molecule type" value="Genomic_DNA"/>
</dbReference>
<dbReference type="RefSeq" id="WP_156331790.1">
    <property type="nucleotide sequence ID" value="NZ_CP159837.1"/>
</dbReference>
<name>A0AAU8JIC8_9CYAN</name>
<gene>
    <name evidence="1" type="ORF">ABWT76_001377</name>
</gene>
<organism evidence="1">
    <name type="scientific">Planktothricoides raciborskii GIHE-MW2</name>
    <dbReference type="NCBI Taxonomy" id="2792601"/>
    <lineage>
        <taxon>Bacteria</taxon>
        <taxon>Bacillati</taxon>
        <taxon>Cyanobacteriota</taxon>
        <taxon>Cyanophyceae</taxon>
        <taxon>Oscillatoriophycideae</taxon>
        <taxon>Oscillatoriales</taxon>
        <taxon>Oscillatoriaceae</taxon>
        <taxon>Planktothricoides</taxon>
    </lineage>
</organism>
<dbReference type="AlphaFoldDB" id="A0AAU8JIC8"/>
<protein>
    <submittedName>
        <fullName evidence="1">Uncharacterized protein</fullName>
    </submittedName>
</protein>
<reference evidence="1" key="1">
    <citation type="submission" date="2024-07" db="EMBL/GenBank/DDBJ databases">
        <authorList>
            <person name="Kim Y.J."/>
            <person name="Jeong J.Y."/>
        </authorList>
    </citation>
    <scope>NUCLEOTIDE SEQUENCE</scope>
    <source>
        <strain evidence="1">GIHE-MW2</strain>
    </source>
</reference>